<evidence type="ECO:0000256" key="1">
    <source>
        <dbReference type="ARBA" id="ARBA00004141"/>
    </source>
</evidence>
<keyword evidence="3 8" id="KW-1133">Transmembrane helix</keyword>
<sequence>MKITHYSIVVSLFFLLPLGVATVSYYKVFTTINRHNLNMASTIQTEEQETRITAKEIKITKSLAIVVLAFGLCWIPFWVIAVMQRFTSDAVVPRNVQLLCTFLLFFSSTINPFIYAGMNPSFRAEFRRTLLCKPKSLQFCKEHRSNDLELNQIPARCHMKSQEDSS</sequence>
<dbReference type="EMBL" id="MU827302">
    <property type="protein sequence ID" value="KAJ7365889.1"/>
    <property type="molecule type" value="Genomic_DNA"/>
</dbReference>
<dbReference type="PROSITE" id="PS50262">
    <property type="entry name" value="G_PROTEIN_RECEP_F1_2"/>
    <property type="match status" value="1"/>
</dbReference>
<evidence type="ECO:0000256" key="5">
    <source>
        <dbReference type="ARBA" id="ARBA00023136"/>
    </source>
</evidence>
<dbReference type="Proteomes" id="UP001163046">
    <property type="component" value="Unassembled WGS sequence"/>
</dbReference>
<keyword evidence="5 8" id="KW-0472">Membrane</keyword>
<organism evidence="10 11">
    <name type="scientific">Desmophyllum pertusum</name>
    <dbReference type="NCBI Taxonomy" id="174260"/>
    <lineage>
        <taxon>Eukaryota</taxon>
        <taxon>Metazoa</taxon>
        <taxon>Cnidaria</taxon>
        <taxon>Anthozoa</taxon>
        <taxon>Hexacorallia</taxon>
        <taxon>Scleractinia</taxon>
        <taxon>Caryophylliina</taxon>
        <taxon>Caryophylliidae</taxon>
        <taxon>Desmophyllum</taxon>
    </lineage>
</organism>
<keyword evidence="7" id="KW-0807">Transducer</keyword>
<dbReference type="Pfam" id="PF00001">
    <property type="entry name" value="7tm_1"/>
    <property type="match status" value="1"/>
</dbReference>
<evidence type="ECO:0000313" key="11">
    <source>
        <dbReference type="Proteomes" id="UP001163046"/>
    </source>
</evidence>
<dbReference type="GO" id="GO:0016020">
    <property type="term" value="C:membrane"/>
    <property type="evidence" value="ECO:0007669"/>
    <property type="project" value="UniProtKB-SubCell"/>
</dbReference>
<dbReference type="PRINTS" id="PR00237">
    <property type="entry name" value="GPCRRHODOPSN"/>
</dbReference>
<protein>
    <submittedName>
        <fullName evidence="10">Melatonin receptor</fullName>
    </submittedName>
</protein>
<keyword evidence="11" id="KW-1185">Reference proteome</keyword>
<evidence type="ECO:0000256" key="6">
    <source>
        <dbReference type="ARBA" id="ARBA00023170"/>
    </source>
</evidence>
<dbReference type="InterPro" id="IPR000276">
    <property type="entry name" value="GPCR_Rhodpsn"/>
</dbReference>
<gene>
    <name evidence="10" type="primary">MTNR1A_1</name>
    <name evidence="10" type="ORF">OS493_002615</name>
</gene>
<comment type="caution">
    <text evidence="10">The sequence shown here is derived from an EMBL/GenBank/DDBJ whole genome shotgun (WGS) entry which is preliminary data.</text>
</comment>
<dbReference type="Gene3D" id="1.20.1070.10">
    <property type="entry name" value="Rhodopsin 7-helix transmembrane proteins"/>
    <property type="match status" value="1"/>
</dbReference>
<dbReference type="InterPro" id="IPR050125">
    <property type="entry name" value="GPCR_opsins"/>
</dbReference>
<reference evidence="10" key="1">
    <citation type="submission" date="2023-01" db="EMBL/GenBank/DDBJ databases">
        <title>Genome assembly of the deep-sea coral Lophelia pertusa.</title>
        <authorList>
            <person name="Herrera S."/>
            <person name="Cordes E."/>
        </authorList>
    </citation>
    <scope>NUCLEOTIDE SEQUENCE</scope>
    <source>
        <strain evidence="10">USNM1676648</strain>
        <tissue evidence="10">Polyp</tissue>
    </source>
</reference>
<accession>A0A9W9YWN9</accession>
<dbReference type="OrthoDB" id="5951059at2759"/>
<feature type="domain" description="G-protein coupled receptors family 1 profile" evidence="9">
    <location>
        <begin position="1"/>
        <end position="115"/>
    </location>
</feature>
<keyword evidence="6 10" id="KW-0675">Receptor</keyword>
<feature type="transmembrane region" description="Helical" evidence="8">
    <location>
        <begin position="96"/>
        <end position="118"/>
    </location>
</feature>
<proteinExistence type="predicted"/>
<keyword evidence="2 8" id="KW-0812">Transmembrane</keyword>
<evidence type="ECO:0000256" key="8">
    <source>
        <dbReference type="SAM" id="Phobius"/>
    </source>
</evidence>
<evidence type="ECO:0000313" key="10">
    <source>
        <dbReference type="EMBL" id="KAJ7365889.1"/>
    </source>
</evidence>
<name>A0A9W9YWN9_9CNID</name>
<evidence type="ECO:0000256" key="2">
    <source>
        <dbReference type="ARBA" id="ARBA00022692"/>
    </source>
</evidence>
<evidence type="ECO:0000256" key="4">
    <source>
        <dbReference type="ARBA" id="ARBA00023040"/>
    </source>
</evidence>
<comment type="subcellular location">
    <subcellularLocation>
        <location evidence="1">Membrane</location>
        <topology evidence="1">Multi-pass membrane protein</topology>
    </subcellularLocation>
</comment>
<evidence type="ECO:0000259" key="9">
    <source>
        <dbReference type="PROSITE" id="PS50262"/>
    </source>
</evidence>
<evidence type="ECO:0000256" key="3">
    <source>
        <dbReference type="ARBA" id="ARBA00022989"/>
    </source>
</evidence>
<dbReference type="InterPro" id="IPR017452">
    <property type="entry name" value="GPCR_Rhodpsn_7TM"/>
</dbReference>
<keyword evidence="4" id="KW-0297">G-protein coupled receptor</keyword>
<dbReference type="GO" id="GO:0004930">
    <property type="term" value="F:G protein-coupled receptor activity"/>
    <property type="evidence" value="ECO:0007669"/>
    <property type="project" value="UniProtKB-KW"/>
</dbReference>
<dbReference type="CDD" id="cd00637">
    <property type="entry name" value="7tm_classA_rhodopsin-like"/>
    <property type="match status" value="1"/>
</dbReference>
<feature type="transmembrane region" description="Helical" evidence="8">
    <location>
        <begin position="63"/>
        <end position="84"/>
    </location>
</feature>
<dbReference type="SUPFAM" id="SSF81321">
    <property type="entry name" value="Family A G protein-coupled receptor-like"/>
    <property type="match status" value="1"/>
</dbReference>
<feature type="transmembrane region" description="Helical" evidence="8">
    <location>
        <begin position="6"/>
        <end position="26"/>
    </location>
</feature>
<dbReference type="PANTHER" id="PTHR24240">
    <property type="entry name" value="OPSIN"/>
    <property type="match status" value="1"/>
</dbReference>
<evidence type="ECO:0000256" key="7">
    <source>
        <dbReference type="ARBA" id="ARBA00023224"/>
    </source>
</evidence>
<dbReference type="AlphaFoldDB" id="A0A9W9YWN9"/>